<evidence type="ECO:0000256" key="1">
    <source>
        <dbReference type="SAM" id="MobiDB-lite"/>
    </source>
</evidence>
<comment type="caution">
    <text evidence="2">The sequence shown here is derived from an EMBL/GenBank/DDBJ whole genome shotgun (WGS) entry which is preliminary data.</text>
</comment>
<accession>A0A8J6HS87</accession>
<gene>
    <name evidence="2" type="ORF">GEV33_002005</name>
</gene>
<proteinExistence type="predicted"/>
<reference evidence="2" key="1">
    <citation type="journal article" date="2020" name="J Insects Food Feed">
        <title>The yellow mealworm (Tenebrio molitor) genome: a resource for the emerging insects as food and feed industry.</title>
        <authorList>
            <person name="Eriksson T."/>
            <person name="Andere A."/>
            <person name="Kelstrup H."/>
            <person name="Emery V."/>
            <person name="Picard C."/>
        </authorList>
    </citation>
    <scope>NUCLEOTIDE SEQUENCE</scope>
    <source>
        <strain evidence="2">Stoneville</strain>
        <tissue evidence="2">Whole head</tissue>
    </source>
</reference>
<reference evidence="2" key="2">
    <citation type="submission" date="2021-08" db="EMBL/GenBank/DDBJ databases">
        <authorList>
            <person name="Eriksson T."/>
        </authorList>
    </citation>
    <scope>NUCLEOTIDE SEQUENCE</scope>
    <source>
        <strain evidence="2">Stoneville</strain>
        <tissue evidence="2">Whole head</tissue>
    </source>
</reference>
<dbReference type="Proteomes" id="UP000719412">
    <property type="component" value="Unassembled WGS sequence"/>
</dbReference>
<sequence length="134" mass="15016">MTVDDPPRLTNNEFRIYCRSTTGVVELYQPGEEPSQKIVVLADSSMLTRSLPTDTIRDLPVSPGTTWTGRTRRDPDPQKRSIWKPSVEKSLIRLAMWAVVLGRIVSNGPGELHYVVSSALQNHPITVTLTLPRH</sequence>
<keyword evidence="3" id="KW-1185">Reference proteome</keyword>
<organism evidence="2 3">
    <name type="scientific">Tenebrio molitor</name>
    <name type="common">Yellow mealworm beetle</name>
    <dbReference type="NCBI Taxonomy" id="7067"/>
    <lineage>
        <taxon>Eukaryota</taxon>
        <taxon>Metazoa</taxon>
        <taxon>Ecdysozoa</taxon>
        <taxon>Arthropoda</taxon>
        <taxon>Hexapoda</taxon>
        <taxon>Insecta</taxon>
        <taxon>Pterygota</taxon>
        <taxon>Neoptera</taxon>
        <taxon>Endopterygota</taxon>
        <taxon>Coleoptera</taxon>
        <taxon>Polyphaga</taxon>
        <taxon>Cucujiformia</taxon>
        <taxon>Tenebrionidae</taxon>
        <taxon>Tenebrio</taxon>
    </lineage>
</organism>
<name>A0A8J6HS87_TENMO</name>
<evidence type="ECO:0000313" key="3">
    <source>
        <dbReference type="Proteomes" id="UP000719412"/>
    </source>
</evidence>
<dbReference type="EMBL" id="JABDTM020010792">
    <property type="protein sequence ID" value="KAH0820786.1"/>
    <property type="molecule type" value="Genomic_DNA"/>
</dbReference>
<dbReference type="AlphaFoldDB" id="A0A8J6HS87"/>
<feature type="region of interest" description="Disordered" evidence="1">
    <location>
        <begin position="54"/>
        <end position="82"/>
    </location>
</feature>
<evidence type="ECO:0000313" key="2">
    <source>
        <dbReference type="EMBL" id="KAH0820786.1"/>
    </source>
</evidence>
<protein>
    <submittedName>
        <fullName evidence="2">Uncharacterized protein</fullName>
    </submittedName>
</protein>